<dbReference type="Proteomes" id="UP001374535">
    <property type="component" value="Chromosome 10"/>
</dbReference>
<dbReference type="EMBL" id="CP144691">
    <property type="protein sequence ID" value="WVY94797.1"/>
    <property type="molecule type" value="Genomic_DNA"/>
</dbReference>
<dbReference type="PANTHER" id="PTHR43070">
    <property type="match status" value="1"/>
</dbReference>
<feature type="domain" description="Homoserine dehydrogenase catalytic" evidence="13">
    <location>
        <begin position="187"/>
        <end position="323"/>
    </location>
</feature>
<dbReference type="GO" id="GO:0009088">
    <property type="term" value="P:threonine biosynthetic process"/>
    <property type="evidence" value="ECO:0007669"/>
    <property type="project" value="UniProtKB-KW"/>
</dbReference>
<keyword evidence="8 11" id="KW-0560">Oxidoreductase</keyword>
<evidence type="ECO:0000256" key="4">
    <source>
        <dbReference type="ARBA" id="ARBA00013213"/>
    </source>
</evidence>
<keyword evidence="6 11" id="KW-0791">Threonine biosynthesis</keyword>
<keyword evidence="9 11" id="KW-0486">Methionine biosynthesis</keyword>
<proteinExistence type="inferred from homology"/>
<name>A0AAQ3RJ74_VIGMU</name>
<dbReference type="PANTHER" id="PTHR43070:SF3">
    <property type="entry name" value="HOMOSERINE DEHYDROGENASE"/>
    <property type="match status" value="1"/>
</dbReference>
<dbReference type="GO" id="GO:0009086">
    <property type="term" value="P:methionine biosynthetic process"/>
    <property type="evidence" value="ECO:0007669"/>
    <property type="project" value="UniProtKB-KW"/>
</dbReference>
<protein>
    <recommendedName>
        <fullName evidence="4 11">Homoserine dehydrogenase</fullName>
        <ecNumber evidence="4 11">1.1.1.3</ecNumber>
    </recommendedName>
</protein>
<gene>
    <name evidence="14" type="ORF">V8G54_033885</name>
</gene>
<evidence type="ECO:0000256" key="8">
    <source>
        <dbReference type="ARBA" id="ARBA00023002"/>
    </source>
</evidence>
<dbReference type="InterPro" id="IPR019811">
    <property type="entry name" value="HDH_CS"/>
</dbReference>
<dbReference type="InterPro" id="IPR036291">
    <property type="entry name" value="NAD(P)-bd_dom_sf"/>
</dbReference>
<evidence type="ECO:0000313" key="15">
    <source>
        <dbReference type="Proteomes" id="UP001374535"/>
    </source>
</evidence>
<dbReference type="EC" id="1.1.1.3" evidence="4 11"/>
<comment type="cofactor">
    <cofactor evidence="1">
        <name>a metal cation</name>
        <dbReference type="ChEBI" id="CHEBI:25213"/>
    </cofactor>
</comment>
<dbReference type="Gene3D" id="3.40.50.720">
    <property type="entry name" value="NAD(P)-binding Rossmann-like Domain"/>
    <property type="match status" value="1"/>
</dbReference>
<reference evidence="14 15" key="1">
    <citation type="journal article" date="2023" name="Life. Sci Alliance">
        <title>Evolutionary insights into 3D genome organization and epigenetic landscape of Vigna mungo.</title>
        <authorList>
            <person name="Junaid A."/>
            <person name="Singh B."/>
            <person name="Bhatia S."/>
        </authorList>
    </citation>
    <scope>NUCLEOTIDE SEQUENCE [LARGE SCALE GENOMIC DNA]</scope>
    <source>
        <strain evidence="14">Urdbean</strain>
    </source>
</reference>
<comment type="pathway">
    <text evidence="3 11">Amino-acid biosynthesis; L-methionine biosynthesis via de novo pathway; L-homoserine from L-aspartate: step 3/3.</text>
</comment>
<organism evidence="14 15">
    <name type="scientific">Vigna mungo</name>
    <name type="common">Black gram</name>
    <name type="synonym">Phaseolus mungo</name>
    <dbReference type="NCBI Taxonomy" id="3915"/>
    <lineage>
        <taxon>Eukaryota</taxon>
        <taxon>Viridiplantae</taxon>
        <taxon>Streptophyta</taxon>
        <taxon>Embryophyta</taxon>
        <taxon>Tracheophyta</taxon>
        <taxon>Spermatophyta</taxon>
        <taxon>Magnoliopsida</taxon>
        <taxon>eudicotyledons</taxon>
        <taxon>Gunneridae</taxon>
        <taxon>Pentapetalae</taxon>
        <taxon>rosids</taxon>
        <taxon>fabids</taxon>
        <taxon>Fabales</taxon>
        <taxon>Fabaceae</taxon>
        <taxon>Papilionoideae</taxon>
        <taxon>50 kb inversion clade</taxon>
        <taxon>NPAAA clade</taxon>
        <taxon>indigoferoid/millettioid clade</taxon>
        <taxon>Phaseoleae</taxon>
        <taxon>Vigna</taxon>
    </lineage>
</organism>
<evidence type="ECO:0000256" key="10">
    <source>
        <dbReference type="ARBA" id="ARBA00048841"/>
    </source>
</evidence>
<comment type="catalytic activity">
    <reaction evidence="10">
        <text>L-homoserine + NADP(+) = L-aspartate 4-semialdehyde + NADPH + H(+)</text>
        <dbReference type="Rhea" id="RHEA:15761"/>
        <dbReference type="ChEBI" id="CHEBI:15378"/>
        <dbReference type="ChEBI" id="CHEBI:57476"/>
        <dbReference type="ChEBI" id="CHEBI:57783"/>
        <dbReference type="ChEBI" id="CHEBI:58349"/>
        <dbReference type="ChEBI" id="CHEBI:537519"/>
        <dbReference type="EC" id="1.1.1.3"/>
    </reaction>
    <physiologicalReaction direction="right-to-left" evidence="10">
        <dbReference type="Rhea" id="RHEA:15763"/>
    </physiologicalReaction>
</comment>
<sequence>MKNIPLILMGCGGVGRQLLQHIVSCRSLHSTQGLCLRVVGVGDSKSLVVSDDLLHKGLDDTFLLQLCRVKSAGDSLSKLCDFGECRAFEHPESEGKILEIASQLGRKTGLVLVDCSASFDTVVVLKQAIHMGCCAVLANKKPLTSSMGITAHGPSFYLDTNAQEDFKKLFTYPRHIRHESTVGAGLPVIASLNRIICSGDPVHQIIGSLSGTLGYVMSEIEDGKPLSQVVKDAKSLGYTEPDPRDDLGGMDVARKALILARILGHQINLDSIQIESLYPKEMGPEIMSVEDFLDRGLSLLDKDIQARVEKAATNGNVLRYVCVIEGSRHLF</sequence>
<dbReference type="InterPro" id="IPR001342">
    <property type="entry name" value="HDH_cat"/>
</dbReference>
<evidence type="ECO:0000256" key="12">
    <source>
        <dbReference type="RuleBase" id="RU004171"/>
    </source>
</evidence>
<evidence type="ECO:0000259" key="13">
    <source>
        <dbReference type="Pfam" id="PF00742"/>
    </source>
</evidence>
<evidence type="ECO:0000256" key="5">
    <source>
        <dbReference type="ARBA" id="ARBA00022605"/>
    </source>
</evidence>
<dbReference type="SUPFAM" id="SSF51735">
    <property type="entry name" value="NAD(P)-binding Rossmann-fold domains"/>
    <property type="match status" value="1"/>
</dbReference>
<accession>A0AAQ3RJ74</accession>
<keyword evidence="7 11" id="KW-0521">NADP</keyword>
<dbReference type="PROSITE" id="PS01042">
    <property type="entry name" value="HOMOSER_DHGENASE"/>
    <property type="match status" value="1"/>
</dbReference>
<dbReference type="InterPro" id="IPR011147">
    <property type="entry name" value="Bifunc_Aspkin/hSer_DH"/>
</dbReference>
<evidence type="ECO:0000256" key="9">
    <source>
        <dbReference type="ARBA" id="ARBA00023167"/>
    </source>
</evidence>
<dbReference type="FunFam" id="3.30.360.10:FF:000006">
    <property type="entry name" value="Bifunctional aspartokinase/homoserine dehydrogenase"/>
    <property type="match status" value="1"/>
</dbReference>
<evidence type="ECO:0000313" key="14">
    <source>
        <dbReference type="EMBL" id="WVY94797.1"/>
    </source>
</evidence>
<evidence type="ECO:0000256" key="2">
    <source>
        <dbReference type="ARBA" id="ARBA00005056"/>
    </source>
</evidence>
<dbReference type="GO" id="GO:0004412">
    <property type="term" value="F:homoserine dehydrogenase activity"/>
    <property type="evidence" value="ECO:0007669"/>
    <property type="project" value="UniProtKB-EC"/>
</dbReference>
<evidence type="ECO:0000256" key="3">
    <source>
        <dbReference type="ARBA" id="ARBA00005062"/>
    </source>
</evidence>
<dbReference type="Pfam" id="PF00742">
    <property type="entry name" value="Homoserine_dh"/>
    <property type="match status" value="1"/>
</dbReference>
<comment type="pathway">
    <text evidence="2 11">Amino-acid biosynthesis; L-threonine biosynthesis; L-threonine from L-aspartate: step 3/5.</text>
</comment>
<evidence type="ECO:0000256" key="11">
    <source>
        <dbReference type="RuleBase" id="RU000579"/>
    </source>
</evidence>
<evidence type="ECO:0000256" key="1">
    <source>
        <dbReference type="ARBA" id="ARBA00001920"/>
    </source>
</evidence>
<keyword evidence="5 11" id="KW-0028">Amino-acid biosynthesis</keyword>
<evidence type="ECO:0000256" key="7">
    <source>
        <dbReference type="ARBA" id="ARBA00022857"/>
    </source>
</evidence>
<comment type="similarity">
    <text evidence="12">Belongs to the homoserine dehydrogenase family.</text>
</comment>
<evidence type="ECO:0000256" key="6">
    <source>
        <dbReference type="ARBA" id="ARBA00022697"/>
    </source>
</evidence>
<dbReference type="SUPFAM" id="SSF55347">
    <property type="entry name" value="Glyceraldehyde-3-phosphate dehydrogenase-like, C-terminal domain"/>
    <property type="match status" value="1"/>
</dbReference>
<keyword evidence="15" id="KW-1185">Reference proteome</keyword>
<dbReference type="AlphaFoldDB" id="A0AAQ3RJ74"/>
<dbReference type="Gene3D" id="3.30.360.10">
    <property type="entry name" value="Dihydrodipicolinate Reductase, domain 2"/>
    <property type="match status" value="1"/>
</dbReference>